<gene>
    <name evidence="12" type="ORF">TCIL3000_0_16980</name>
</gene>
<comment type="cofactor">
    <cofactor evidence="2">
        <name>Mg(2+)</name>
        <dbReference type="ChEBI" id="CHEBI:18420"/>
    </cofactor>
</comment>
<evidence type="ECO:0000256" key="2">
    <source>
        <dbReference type="ARBA" id="ARBA00001946"/>
    </source>
</evidence>
<evidence type="ECO:0000313" key="12">
    <source>
        <dbReference type="EMBL" id="CCD16798.1"/>
    </source>
</evidence>
<dbReference type="VEuPathDB" id="TriTrypDB:TcIL3000_0_16980"/>
<dbReference type="Gene3D" id="3.60.10.10">
    <property type="entry name" value="Endonuclease/exonuclease/phosphatase"/>
    <property type="match status" value="1"/>
</dbReference>
<comment type="caution">
    <text evidence="12">The sequence shown here is derived from an EMBL/GenBank/DDBJ whole genome shotgun (WGS) entry which is preliminary data.</text>
</comment>
<keyword evidence="13" id="KW-1185">Reference proteome</keyword>
<evidence type="ECO:0000256" key="1">
    <source>
        <dbReference type="ARBA" id="ARBA00001936"/>
    </source>
</evidence>
<evidence type="ECO:0000313" key="13">
    <source>
        <dbReference type="Proteomes" id="UP000000702"/>
    </source>
</evidence>
<dbReference type="PANTHER" id="PTHR15822">
    <property type="entry name" value="TRAF AND TNF RECEPTOR-ASSOCIATED PROTEIN"/>
    <property type="match status" value="1"/>
</dbReference>
<evidence type="ECO:0000256" key="9">
    <source>
        <dbReference type="ARBA" id="ARBA00023204"/>
    </source>
</evidence>
<keyword evidence="7" id="KW-0378">Hydrolase</keyword>
<keyword evidence="4" id="KW-0540">Nuclease</keyword>
<comment type="cofactor">
    <cofactor evidence="1">
        <name>Mn(2+)</name>
        <dbReference type="ChEBI" id="CHEBI:29035"/>
    </cofactor>
</comment>
<protein>
    <submittedName>
        <fullName evidence="12">WGS project CAEQ00000000 data, annotated contig 661</fullName>
    </submittedName>
</protein>
<dbReference type="InterPro" id="IPR051547">
    <property type="entry name" value="TDP2-like"/>
</dbReference>
<proteinExistence type="predicted"/>
<evidence type="ECO:0000256" key="7">
    <source>
        <dbReference type="ARBA" id="ARBA00022801"/>
    </source>
</evidence>
<evidence type="ECO:0000259" key="11">
    <source>
        <dbReference type="Pfam" id="PF03372"/>
    </source>
</evidence>
<comment type="subcellular location">
    <subcellularLocation>
        <location evidence="3">Nucleus</location>
        <location evidence="3">PML body</location>
    </subcellularLocation>
</comment>
<evidence type="ECO:0000256" key="3">
    <source>
        <dbReference type="ARBA" id="ARBA00004322"/>
    </source>
</evidence>
<evidence type="ECO:0000256" key="8">
    <source>
        <dbReference type="ARBA" id="ARBA00022842"/>
    </source>
</evidence>
<dbReference type="GO" id="GO:0006302">
    <property type="term" value="P:double-strand break repair"/>
    <property type="evidence" value="ECO:0007669"/>
    <property type="project" value="TreeGrafter"/>
</dbReference>
<dbReference type="GO" id="GO:0003697">
    <property type="term" value="F:single-stranded DNA binding"/>
    <property type="evidence" value="ECO:0007669"/>
    <property type="project" value="TreeGrafter"/>
</dbReference>
<keyword evidence="10" id="KW-0539">Nucleus</keyword>
<accession>F9WHK5</accession>
<dbReference type="InterPro" id="IPR036691">
    <property type="entry name" value="Endo/exonu/phosph_ase_sf"/>
</dbReference>
<keyword evidence="5" id="KW-0479">Metal-binding</keyword>
<dbReference type="Proteomes" id="UP000000702">
    <property type="component" value="Unassembled WGS sequence"/>
</dbReference>
<sequence>MLLVRRTLSVASMHHANVPAFSGHTSVMPEVTVVVSKDVAITLGSMHLLAPYNQNNANNRTTQLENLTKRLRARPFVNGKQAGAIVMGDFNDCAKNYFTFPEDMGFKDAWLLLHPDEGKQSTEGFTIDGDRNPYAARIIEREFNGRADRVLFCSRNLQPIHTEIVGTTSVRAMGITKQVNCDKDVPEYLYPSDHFGLLVEFQVV</sequence>
<dbReference type="EMBL" id="CAEQ01002449">
    <property type="protein sequence ID" value="CCD16798.1"/>
    <property type="molecule type" value="Genomic_DNA"/>
</dbReference>
<keyword evidence="8" id="KW-0460">Magnesium</keyword>
<dbReference type="GO" id="GO:0046872">
    <property type="term" value="F:metal ion binding"/>
    <property type="evidence" value="ECO:0007669"/>
    <property type="project" value="UniProtKB-KW"/>
</dbReference>
<reference evidence="12 13" key="2">
    <citation type="journal article" date="2012" name="Proc. Natl. Acad. Sci. U.S.A.">
        <title>Antigenic diversity is generated by distinct evolutionary mechanisms in African trypanosome species.</title>
        <authorList>
            <person name="Jackson A.P."/>
            <person name="Berry A."/>
            <person name="Aslett M."/>
            <person name="Allison H.C."/>
            <person name="Burton P."/>
            <person name="Vavrova-Anderson J."/>
            <person name="Brown R."/>
            <person name="Browne H."/>
            <person name="Corton N."/>
            <person name="Hauser H."/>
            <person name="Gamble J."/>
            <person name="Gilderthorp R."/>
            <person name="Marcello L."/>
            <person name="McQuillan J."/>
            <person name="Otto T.D."/>
            <person name="Quail M.A."/>
            <person name="Sanders M.J."/>
            <person name="van Tonder A."/>
            <person name="Ginger M.L."/>
            <person name="Field M.C."/>
            <person name="Barry J.D."/>
            <person name="Hertz-Fowler C."/>
            <person name="Berriman M."/>
        </authorList>
    </citation>
    <scope>NUCLEOTIDE SEQUENCE [LARGE SCALE GENOMIC DNA]</scope>
    <source>
        <strain evidence="12 13">IL3000</strain>
    </source>
</reference>
<evidence type="ECO:0000256" key="10">
    <source>
        <dbReference type="ARBA" id="ARBA00023242"/>
    </source>
</evidence>
<dbReference type="AlphaFoldDB" id="F9WHK5"/>
<evidence type="ECO:0000256" key="6">
    <source>
        <dbReference type="ARBA" id="ARBA00022763"/>
    </source>
</evidence>
<dbReference type="Pfam" id="PF03372">
    <property type="entry name" value="Exo_endo_phos"/>
    <property type="match status" value="1"/>
</dbReference>
<dbReference type="GO" id="GO:0005737">
    <property type="term" value="C:cytoplasm"/>
    <property type="evidence" value="ECO:0007669"/>
    <property type="project" value="TreeGrafter"/>
</dbReference>
<keyword evidence="6" id="KW-0227">DNA damage</keyword>
<keyword evidence="9" id="KW-0234">DNA repair</keyword>
<dbReference type="InterPro" id="IPR005135">
    <property type="entry name" value="Endo/exonuclease/phosphatase"/>
</dbReference>
<dbReference type="GO" id="GO:0070260">
    <property type="term" value="F:5'-tyrosyl-DNA phosphodiesterase activity"/>
    <property type="evidence" value="ECO:0007669"/>
    <property type="project" value="TreeGrafter"/>
</dbReference>
<dbReference type="SUPFAM" id="SSF56219">
    <property type="entry name" value="DNase I-like"/>
    <property type="match status" value="1"/>
</dbReference>
<evidence type="ECO:0000256" key="5">
    <source>
        <dbReference type="ARBA" id="ARBA00022723"/>
    </source>
</evidence>
<dbReference type="PANTHER" id="PTHR15822:SF4">
    <property type="entry name" value="TYROSYL-DNA PHOSPHODIESTERASE 2"/>
    <property type="match status" value="1"/>
</dbReference>
<feature type="domain" description="Endonuclease/exonuclease/phosphatase" evidence="11">
    <location>
        <begin position="2"/>
        <end position="194"/>
    </location>
</feature>
<reference evidence="13" key="1">
    <citation type="submission" date="2011-07" db="EMBL/GenBank/DDBJ databases">
        <title>Divergent evolution of antigenic variation in African trypanosomes.</title>
        <authorList>
            <person name="Jackson A.P."/>
            <person name="Berry A."/>
            <person name="Allison H.C."/>
            <person name="Burton P."/>
            <person name="Anderson J."/>
            <person name="Aslett M."/>
            <person name="Brown R."/>
            <person name="Corton N."/>
            <person name="Harris D."/>
            <person name="Hauser H."/>
            <person name="Gamble J."/>
            <person name="Gilderthorp R."/>
            <person name="McQuillan J."/>
            <person name="Quail M.A."/>
            <person name="Sanders M."/>
            <person name="Van Tonder A."/>
            <person name="Ginger M.L."/>
            <person name="Donelson J.E."/>
            <person name="Field M.C."/>
            <person name="Barry J.D."/>
            <person name="Berriman M."/>
            <person name="Hertz-Fowler C."/>
        </authorList>
    </citation>
    <scope>NUCLEOTIDE SEQUENCE [LARGE SCALE GENOMIC DNA]</scope>
    <source>
        <strain evidence="13">IL3000</strain>
    </source>
</reference>
<name>F9WHK5_TRYCI</name>
<evidence type="ECO:0000256" key="4">
    <source>
        <dbReference type="ARBA" id="ARBA00022722"/>
    </source>
</evidence>
<organism evidence="12 13">
    <name type="scientific">Trypanosoma congolense (strain IL3000)</name>
    <dbReference type="NCBI Taxonomy" id="1068625"/>
    <lineage>
        <taxon>Eukaryota</taxon>
        <taxon>Discoba</taxon>
        <taxon>Euglenozoa</taxon>
        <taxon>Kinetoplastea</taxon>
        <taxon>Metakinetoplastina</taxon>
        <taxon>Trypanosomatida</taxon>
        <taxon>Trypanosomatidae</taxon>
        <taxon>Trypanosoma</taxon>
        <taxon>Nannomonas</taxon>
    </lineage>
</organism>
<dbReference type="GO" id="GO:0004518">
    <property type="term" value="F:nuclease activity"/>
    <property type="evidence" value="ECO:0007669"/>
    <property type="project" value="UniProtKB-KW"/>
</dbReference>